<feature type="transmembrane region" description="Helical" evidence="1">
    <location>
        <begin position="20"/>
        <end position="39"/>
    </location>
</feature>
<evidence type="ECO:0000313" key="3">
    <source>
        <dbReference type="EMBL" id="MER5078337.1"/>
    </source>
</evidence>
<reference evidence="3 4" key="1">
    <citation type="submission" date="2021-04" db="EMBL/GenBank/DDBJ databases">
        <title>Determining the burden of carbapenem-resistant Enterobacterales from a tertiary public heath setting in Bangladesh: a clinical, epidemiological, and molecular study.</title>
        <authorList>
            <person name="Farzana R."/>
            <person name="Walsh T.R."/>
        </authorList>
    </citation>
    <scope>NUCLEOTIDE SEQUENCE [LARGE SCALE GENOMIC DNA]</scope>
    <source>
        <strain evidence="3">Dmpro_s316</strain>
        <strain evidence="4">dmpro_s316</strain>
    </source>
</reference>
<evidence type="ECO:0000313" key="4">
    <source>
        <dbReference type="Proteomes" id="UP001495779"/>
    </source>
</evidence>
<evidence type="ECO:0008006" key="5">
    <source>
        <dbReference type="Google" id="ProtNLM"/>
    </source>
</evidence>
<comment type="caution">
    <text evidence="2">The sequence shown here is derived from an EMBL/GenBank/DDBJ whole genome shotgun (WGS) entry which is preliminary data.</text>
</comment>
<gene>
    <name evidence="2" type="ORF">JRA39_003277</name>
    <name evidence="3" type="ORF">KDV35_15935</name>
</gene>
<feature type="transmembrane region" description="Helical" evidence="1">
    <location>
        <begin position="111"/>
        <end position="132"/>
    </location>
</feature>
<keyword evidence="1" id="KW-0812">Transmembrane</keyword>
<accession>A0AAI9I1R4</accession>
<keyword evidence="1" id="KW-0472">Membrane</keyword>
<name>A0AAI9I1R4_PROST</name>
<evidence type="ECO:0000313" key="2">
    <source>
        <dbReference type="EMBL" id="EMP9434181.1"/>
    </source>
</evidence>
<protein>
    <recommendedName>
        <fullName evidence="5">DUF3899 domain-containing protein</fullName>
    </recommendedName>
</protein>
<reference evidence="2" key="2">
    <citation type="submission" date="2024-02" db="EMBL/GenBank/DDBJ databases">
        <authorList>
            <consortium name="Clinical and Environmental Microbiology Branch: Whole genome sequencing antimicrobial resistance pathogens in the healthcare setting"/>
        </authorList>
    </citation>
    <scope>NUCLEOTIDE SEQUENCE</scope>
    <source>
        <strain evidence="2">2020GO-00142</strain>
    </source>
</reference>
<proteinExistence type="predicted"/>
<dbReference type="EMBL" id="AAZDVE040000030">
    <property type="protein sequence ID" value="EMP9434181.1"/>
    <property type="molecule type" value="Genomic_DNA"/>
</dbReference>
<dbReference type="Proteomes" id="UP001495779">
    <property type="component" value="Unassembled WGS sequence"/>
</dbReference>
<dbReference type="AlphaFoldDB" id="A0AAI9I1R4"/>
<evidence type="ECO:0000256" key="1">
    <source>
        <dbReference type="SAM" id="Phobius"/>
    </source>
</evidence>
<dbReference type="EMBL" id="JAGSRH010000026">
    <property type="protein sequence ID" value="MER5078337.1"/>
    <property type="molecule type" value="Genomic_DNA"/>
</dbReference>
<organism evidence="2">
    <name type="scientific">Providencia stuartii</name>
    <dbReference type="NCBI Taxonomy" id="588"/>
    <lineage>
        <taxon>Bacteria</taxon>
        <taxon>Pseudomonadati</taxon>
        <taxon>Pseudomonadota</taxon>
        <taxon>Gammaproteobacteria</taxon>
        <taxon>Enterobacterales</taxon>
        <taxon>Morganellaceae</taxon>
        <taxon>Providencia</taxon>
    </lineage>
</organism>
<feature type="transmembrane region" description="Helical" evidence="1">
    <location>
        <begin position="45"/>
        <end position="63"/>
    </location>
</feature>
<dbReference type="RefSeq" id="WP_154623334.1">
    <property type="nucleotide sequence ID" value="NZ_CP095443.1"/>
</dbReference>
<keyword evidence="1" id="KW-1133">Transmembrane helix</keyword>
<sequence>MSHLSNKQCGDVMIIFTASWRYLCCASLLAFICQLILFIDSFTQHLYFFLGTVFFIISHYYIFRLSLDNHLFKVLYQTPDAHHFDLALQFLFKKNQHALSMEQRWIGTKKLFNYALVFVISAWGWLLISILMTNQ</sequence>